<comment type="caution">
    <text evidence="2">The sequence shown here is derived from an EMBL/GenBank/DDBJ whole genome shotgun (WGS) entry which is preliminary data.</text>
</comment>
<gene>
    <name evidence="2" type="ORF">DNTS_000493</name>
</gene>
<keyword evidence="3" id="KW-1185">Reference proteome</keyword>
<feature type="non-terminal residue" evidence="2">
    <location>
        <position position="130"/>
    </location>
</feature>
<dbReference type="Proteomes" id="UP000316079">
    <property type="component" value="Unassembled WGS sequence"/>
</dbReference>
<evidence type="ECO:0000256" key="1">
    <source>
        <dbReference type="SAM" id="MobiDB-lite"/>
    </source>
</evidence>
<evidence type="ECO:0000313" key="2">
    <source>
        <dbReference type="EMBL" id="TRZ03860.1"/>
    </source>
</evidence>
<proteinExistence type="predicted"/>
<feature type="region of interest" description="Disordered" evidence="1">
    <location>
        <begin position="1"/>
        <end position="23"/>
    </location>
</feature>
<dbReference type="OrthoDB" id="10067219at2759"/>
<dbReference type="EMBL" id="SRMA01003116">
    <property type="protein sequence ID" value="TRZ03860.1"/>
    <property type="molecule type" value="Genomic_DNA"/>
</dbReference>
<name>A0A553RNV0_9TELE</name>
<protein>
    <submittedName>
        <fullName evidence="2">Uncharacterized protein</fullName>
    </submittedName>
</protein>
<dbReference type="AlphaFoldDB" id="A0A553RNV0"/>
<sequence length="130" mass="13822">MQTAVGELEIFDTNPTASSAEQHTSPCCGSLCEDLRCNPGRAPLKSDEPDSGSALQAERGFQLIVIMQLRMESVPAAAAPVHMFGGSSAGHSCGLECLSVLRQRRNGTLLSLKYSEDLYSETAQSESSVT</sequence>
<organism evidence="2 3">
    <name type="scientific">Danionella cerebrum</name>
    <dbReference type="NCBI Taxonomy" id="2873325"/>
    <lineage>
        <taxon>Eukaryota</taxon>
        <taxon>Metazoa</taxon>
        <taxon>Chordata</taxon>
        <taxon>Craniata</taxon>
        <taxon>Vertebrata</taxon>
        <taxon>Euteleostomi</taxon>
        <taxon>Actinopterygii</taxon>
        <taxon>Neopterygii</taxon>
        <taxon>Teleostei</taxon>
        <taxon>Ostariophysi</taxon>
        <taxon>Cypriniformes</taxon>
        <taxon>Danionidae</taxon>
        <taxon>Danioninae</taxon>
        <taxon>Danionella</taxon>
    </lineage>
</organism>
<evidence type="ECO:0000313" key="3">
    <source>
        <dbReference type="Proteomes" id="UP000316079"/>
    </source>
</evidence>
<reference evidence="2 3" key="1">
    <citation type="journal article" date="2019" name="Sci. Data">
        <title>Hybrid genome assembly and annotation of Danionella translucida.</title>
        <authorList>
            <person name="Kadobianskyi M."/>
            <person name="Schulze L."/>
            <person name="Schuelke M."/>
            <person name="Judkewitz B."/>
        </authorList>
    </citation>
    <scope>NUCLEOTIDE SEQUENCE [LARGE SCALE GENOMIC DNA]</scope>
    <source>
        <strain evidence="2 3">Bolton</strain>
    </source>
</reference>
<accession>A0A553RNV0</accession>
<feature type="compositionally biased region" description="Polar residues" evidence="1">
    <location>
        <begin position="13"/>
        <end position="23"/>
    </location>
</feature>